<accession>A0A6G1PJD9</accession>
<dbReference type="AlphaFoldDB" id="A0A6G1PJD9"/>
<reference evidence="1 2" key="1">
    <citation type="submission" date="2019-02" db="EMBL/GenBank/DDBJ databases">
        <title>Opniocepnalus argus genome.</title>
        <authorList>
            <person name="Zhou C."/>
            <person name="Xiao S."/>
        </authorList>
    </citation>
    <scope>NUCLEOTIDE SEQUENCE [LARGE SCALE GENOMIC DNA]</scope>
    <source>
        <strain evidence="1">OARG1902GOOAL</strain>
        <tissue evidence="1">Muscle</tissue>
    </source>
</reference>
<keyword evidence="2" id="KW-1185">Reference proteome</keyword>
<gene>
    <name evidence="1" type="ORF">EXN66_Car006068</name>
</gene>
<reference evidence="2" key="2">
    <citation type="submission" date="2019-02" db="EMBL/GenBank/DDBJ databases">
        <title>Opniocepnalus argus Var Kimnra genome.</title>
        <authorList>
            <person name="Zhou C."/>
            <person name="Xiao S."/>
        </authorList>
    </citation>
    <scope>NUCLEOTIDE SEQUENCE [LARGE SCALE GENOMIC DNA]</scope>
</reference>
<evidence type="ECO:0000313" key="2">
    <source>
        <dbReference type="Proteomes" id="UP000503349"/>
    </source>
</evidence>
<protein>
    <submittedName>
        <fullName evidence="1">Uncharacterized protein</fullName>
    </submittedName>
</protein>
<sequence>MLIPKKQVAKTHFLCFYFTVLDYIVTQSLNIHNILLSALTYSGSQHEPGTEVTTRKAPAALSTCFTEDFSISL</sequence>
<name>A0A6G1PJD9_CHAAH</name>
<proteinExistence type="predicted"/>
<organism evidence="1 2">
    <name type="scientific">Channa argus</name>
    <name type="common">Northern snakehead</name>
    <name type="synonym">Ophicephalus argus</name>
    <dbReference type="NCBI Taxonomy" id="215402"/>
    <lineage>
        <taxon>Eukaryota</taxon>
        <taxon>Metazoa</taxon>
        <taxon>Chordata</taxon>
        <taxon>Craniata</taxon>
        <taxon>Vertebrata</taxon>
        <taxon>Euteleostomi</taxon>
        <taxon>Actinopterygii</taxon>
        <taxon>Neopterygii</taxon>
        <taxon>Teleostei</taxon>
        <taxon>Neoteleostei</taxon>
        <taxon>Acanthomorphata</taxon>
        <taxon>Anabantaria</taxon>
        <taxon>Anabantiformes</taxon>
        <taxon>Channoidei</taxon>
        <taxon>Channidae</taxon>
        <taxon>Channa</taxon>
    </lineage>
</organism>
<dbReference type="Proteomes" id="UP000503349">
    <property type="component" value="Chromosome 5"/>
</dbReference>
<dbReference type="EMBL" id="CM015716">
    <property type="protein sequence ID" value="KAF3690395.1"/>
    <property type="molecule type" value="Genomic_DNA"/>
</dbReference>
<evidence type="ECO:0000313" key="1">
    <source>
        <dbReference type="EMBL" id="KAF3690395.1"/>
    </source>
</evidence>